<dbReference type="PANTHER" id="PTHR21666:SF270">
    <property type="entry name" value="MUREIN HYDROLASE ACTIVATOR ENVC"/>
    <property type="match status" value="1"/>
</dbReference>
<proteinExistence type="predicted"/>
<feature type="domain" description="M23ase beta-sheet core" evidence="1">
    <location>
        <begin position="74"/>
        <end position="165"/>
    </location>
</feature>
<protein>
    <submittedName>
        <fullName evidence="2">Peptidase M23B</fullName>
    </submittedName>
</protein>
<name>A0A2P2C3J4_9ZZZZ</name>
<dbReference type="EMBL" id="CZKA01000029">
    <property type="protein sequence ID" value="CUR56559.1"/>
    <property type="molecule type" value="Genomic_DNA"/>
</dbReference>
<dbReference type="CDD" id="cd12797">
    <property type="entry name" value="M23_peptidase"/>
    <property type="match status" value="1"/>
</dbReference>
<evidence type="ECO:0000259" key="1">
    <source>
        <dbReference type="Pfam" id="PF01551"/>
    </source>
</evidence>
<organism evidence="2">
    <name type="scientific">metagenome</name>
    <dbReference type="NCBI Taxonomy" id="256318"/>
    <lineage>
        <taxon>unclassified sequences</taxon>
        <taxon>metagenomes</taxon>
    </lineage>
</organism>
<dbReference type="InterPro" id="IPR011055">
    <property type="entry name" value="Dup_hybrid_motif"/>
</dbReference>
<dbReference type="Gene3D" id="2.70.70.10">
    <property type="entry name" value="Glucose Permease (Domain IIA)"/>
    <property type="match status" value="1"/>
</dbReference>
<dbReference type="AlphaFoldDB" id="A0A2P2C3J4"/>
<dbReference type="GO" id="GO:0004222">
    <property type="term" value="F:metalloendopeptidase activity"/>
    <property type="evidence" value="ECO:0007669"/>
    <property type="project" value="TreeGrafter"/>
</dbReference>
<dbReference type="SUPFAM" id="SSF51261">
    <property type="entry name" value="Duplicated hybrid motif"/>
    <property type="match status" value="1"/>
</dbReference>
<accession>A0A2P2C3J4</accession>
<dbReference type="PANTHER" id="PTHR21666">
    <property type="entry name" value="PEPTIDASE-RELATED"/>
    <property type="match status" value="1"/>
</dbReference>
<dbReference type="InterPro" id="IPR016047">
    <property type="entry name" value="M23ase_b-sheet_dom"/>
</dbReference>
<reference evidence="2" key="1">
    <citation type="submission" date="2015-08" db="EMBL/GenBank/DDBJ databases">
        <authorList>
            <person name="Babu N.S."/>
            <person name="Beckwith C.J."/>
            <person name="Beseler K.G."/>
            <person name="Brison A."/>
            <person name="Carone J.V."/>
            <person name="Caskin T.P."/>
            <person name="Diamond M."/>
            <person name="Durham M.E."/>
            <person name="Foxe J.M."/>
            <person name="Go M."/>
            <person name="Henderson B.A."/>
            <person name="Jones I.B."/>
            <person name="McGettigan J.A."/>
            <person name="Micheletti S.J."/>
            <person name="Nasrallah M.E."/>
            <person name="Ortiz D."/>
            <person name="Piller C.R."/>
            <person name="Privatt S.R."/>
            <person name="Schneider S.L."/>
            <person name="Sharp S."/>
            <person name="Smith T.C."/>
            <person name="Stanton J.D."/>
            <person name="Ullery H.E."/>
            <person name="Wilson R.J."/>
            <person name="Serrano M.G."/>
            <person name="Buck G."/>
            <person name="Lee V."/>
            <person name="Wang Y."/>
            <person name="Carvalho R."/>
            <person name="Voegtly L."/>
            <person name="Shi R."/>
            <person name="Duckworth R."/>
            <person name="Johnson A."/>
            <person name="Loviza R."/>
            <person name="Walstead R."/>
            <person name="Shah Z."/>
            <person name="Kiflezghi M."/>
            <person name="Wade K."/>
            <person name="Ball S.L."/>
            <person name="Bradley K.W."/>
            <person name="Asai D.J."/>
            <person name="Bowman C.A."/>
            <person name="Russell D.A."/>
            <person name="Pope W.H."/>
            <person name="Jacobs-Sera D."/>
            <person name="Hendrix R.W."/>
            <person name="Hatfull G.F."/>
        </authorList>
    </citation>
    <scope>NUCLEOTIDE SEQUENCE</scope>
</reference>
<gene>
    <name evidence="2" type="ORF">NOCA2350062</name>
</gene>
<evidence type="ECO:0000313" key="2">
    <source>
        <dbReference type="EMBL" id="CUR56559.1"/>
    </source>
</evidence>
<dbReference type="InterPro" id="IPR050570">
    <property type="entry name" value="Cell_wall_metabolism_enzyme"/>
</dbReference>
<sequence>MRRLLVLLLTVVALVAASAPAGADPDPRWVFYTKDTTRYTSPWFGNAHRIMIRYGCTPAPYYAPDPRCEHQRGFHHGIDIAIGCRNRLFAGVKGRVVDHSGLGAAYGTNPMLIRNRSLGVDIVIGHTRRVYAHPGDRIRKGDLIARVSDNGAPDGCHLHFEVRALGGGLSSAQFPRPLLGLRAAR</sequence>
<dbReference type="Pfam" id="PF01551">
    <property type="entry name" value="Peptidase_M23"/>
    <property type="match status" value="1"/>
</dbReference>